<evidence type="ECO:0000313" key="2">
    <source>
        <dbReference type="Proteomes" id="UP001601992"/>
    </source>
</evidence>
<gene>
    <name evidence="1" type="ORF">ACFYXQ_40130</name>
</gene>
<dbReference type="Proteomes" id="UP001601992">
    <property type="component" value="Unassembled WGS sequence"/>
</dbReference>
<comment type="caution">
    <text evidence="1">The sequence shown here is derived from an EMBL/GenBank/DDBJ whole genome shotgun (WGS) entry which is preliminary data.</text>
</comment>
<protein>
    <submittedName>
        <fullName evidence="1">Uncharacterized protein</fullName>
    </submittedName>
</protein>
<reference evidence="1 2" key="1">
    <citation type="submission" date="2024-10" db="EMBL/GenBank/DDBJ databases">
        <title>The Natural Products Discovery Center: Release of the First 8490 Sequenced Strains for Exploring Actinobacteria Biosynthetic Diversity.</title>
        <authorList>
            <person name="Kalkreuter E."/>
            <person name="Kautsar S.A."/>
            <person name="Yang D."/>
            <person name="Bader C.D."/>
            <person name="Teijaro C.N."/>
            <person name="Fluegel L."/>
            <person name="Davis C.M."/>
            <person name="Simpson J.R."/>
            <person name="Lauterbach L."/>
            <person name="Steele A.D."/>
            <person name="Gui C."/>
            <person name="Meng S."/>
            <person name="Li G."/>
            <person name="Viehrig K."/>
            <person name="Ye F."/>
            <person name="Su P."/>
            <person name="Kiefer A.F."/>
            <person name="Nichols A."/>
            <person name="Cepeda A.J."/>
            <person name="Yan W."/>
            <person name="Fan B."/>
            <person name="Jiang Y."/>
            <person name="Adhikari A."/>
            <person name="Zheng C.-J."/>
            <person name="Schuster L."/>
            <person name="Cowan T.M."/>
            <person name="Smanski M.J."/>
            <person name="Chevrette M.G."/>
            <person name="De Carvalho L.P.S."/>
            <person name="Shen B."/>
        </authorList>
    </citation>
    <scope>NUCLEOTIDE SEQUENCE [LARGE SCALE GENOMIC DNA]</scope>
    <source>
        <strain evidence="1 2">NPDC002593</strain>
    </source>
</reference>
<keyword evidence="2" id="KW-1185">Reference proteome</keyword>
<dbReference type="RefSeq" id="WP_051194022.1">
    <property type="nucleotide sequence ID" value="NZ_JBIAQY010000022.1"/>
</dbReference>
<name>A0ABW6SCE6_9NOCA</name>
<accession>A0ABW6SCE6</accession>
<dbReference type="EMBL" id="JBIAQY010000022">
    <property type="protein sequence ID" value="MFF3573978.1"/>
    <property type="molecule type" value="Genomic_DNA"/>
</dbReference>
<organism evidence="1 2">
    <name type="scientific">Nocardia jiangxiensis</name>
    <dbReference type="NCBI Taxonomy" id="282685"/>
    <lineage>
        <taxon>Bacteria</taxon>
        <taxon>Bacillati</taxon>
        <taxon>Actinomycetota</taxon>
        <taxon>Actinomycetes</taxon>
        <taxon>Mycobacteriales</taxon>
        <taxon>Nocardiaceae</taxon>
        <taxon>Nocardia</taxon>
    </lineage>
</organism>
<proteinExistence type="predicted"/>
<sequence length="66" mass="7570">MVTMRQAREVPEEEGIIVRRRRQGIFVTVKASASRQPLTVFGSVDAVVAQQSPLGWRWSSERRLRC</sequence>
<evidence type="ECO:0000313" key="1">
    <source>
        <dbReference type="EMBL" id="MFF3573978.1"/>
    </source>
</evidence>